<keyword evidence="2" id="KW-1185">Reference proteome</keyword>
<dbReference type="Proteomes" id="UP000814033">
    <property type="component" value="Unassembled WGS sequence"/>
</dbReference>
<proteinExistence type="predicted"/>
<evidence type="ECO:0000313" key="2">
    <source>
        <dbReference type="Proteomes" id="UP000814033"/>
    </source>
</evidence>
<dbReference type="EMBL" id="MU275900">
    <property type="protein sequence ID" value="KAI0047675.1"/>
    <property type="molecule type" value="Genomic_DNA"/>
</dbReference>
<comment type="caution">
    <text evidence="1">The sequence shown here is derived from an EMBL/GenBank/DDBJ whole genome shotgun (WGS) entry which is preliminary data.</text>
</comment>
<sequence length="433" mass="44990">MRVPAALALFTLIHALAADAEAKHLVKRATEHFHTAALRHSAGLARDLRTALRGLSAEAPPARIAVRGSTGKTYCVSSKPSGSLGKTPPGANGTSSAAPAPSQSSSSVGKSTAKGSSTAAAPAPTATSNWKLAQSYSGNSFFSGWNFFTGADPTNGIVQFLDQPTAQSSNLTSITSDGNAIMRIDTTPQVSGNRAAVRITTQYSFNGGLVLMDSTHMPTGCGTWPAFWTNGPTWPATGEIDIVEGVNDYTNDQATIHTNAGCNLPSTSPSMSGSIVGETNCAALETGNQGCGVRASSTNSFGAAFNSVGGGVYAMKWDSSGISVYFFQRDSIPSDITAGAPQPANWGQPLALWPSSSCNPYQFFQDHSAIFDTTLCGDWASGVWGASGIPGQEQSCAQRTGVATCEDFVRNNGAALTEAYWEVKSVQIYQPAS</sequence>
<organism evidence="1 2">
    <name type="scientific">Auriscalpium vulgare</name>
    <dbReference type="NCBI Taxonomy" id="40419"/>
    <lineage>
        <taxon>Eukaryota</taxon>
        <taxon>Fungi</taxon>
        <taxon>Dikarya</taxon>
        <taxon>Basidiomycota</taxon>
        <taxon>Agaricomycotina</taxon>
        <taxon>Agaricomycetes</taxon>
        <taxon>Russulales</taxon>
        <taxon>Auriscalpiaceae</taxon>
        <taxon>Auriscalpium</taxon>
    </lineage>
</organism>
<gene>
    <name evidence="1" type="ORF">FA95DRAFT_1205064</name>
</gene>
<accession>A0ACB8RUF0</accession>
<keyword evidence="1" id="KW-0378">Hydrolase</keyword>
<protein>
    <submittedName>
        <fullName evidence="1">Glycoside hydrolase family 16 protein</fullName>
    </submittedName>
</protein>
<evidence type="ECO:0000313" key="1">
    <source>
        <dbReference type="EMBL" id="KAI0047675.1"/>
    </source>
</evidence>
<name>A0ACB8RUF0_9AGAM</name>
<reference evidence="1" key="2">
    <citation type="journal article" date="2022" name="New Phytol.">
        <title>Evolutionary transition to the ectomycorrhizal habit in the genomes of a hyperdiverse lineage of mushroom-forming fungi.</title>
        <authorList>
            <person name="Looney B."/>
            <person name="Miyauchi S."/>
            <person name="Morin E."/>
            <person name="Drula E."/>
            <person name="Courty P.E."/>
            <person name="Kohler A."/>
            <person name="Kuo A."/>
            <person name="LaButti K."/>
            <person name="Pangilinan J."/>
            <person name="Lipzen A."/>
            <person name="Riley R."/>
            <person name="Andreopoulos W."/>
            <person name="He G."/>
            <person name="Johnson J."/>
            <person name="Nolan M."/>
            <person name="Tritt A."/>
            <person name="Barry K.W."/>
            <person name="Grigoriev I.V."/>
            <person name="Nagy L.G."/>
            <person name="Hibbett D."/>
            <person name="Henrissat B."/>
            <person name="Matheny P.B."/>
            <person name="Labbe J."/>
            <person name="Martin F.M."/>
        </authorList>
    </citation>
    <scope>NUCLEOTIDE SEQUENCE</scope>
    <source>
        <strain evidence="1">FP105234-sp</strain>
    </source>
</reference>
<reference evidence="1" key="1">
    <citation type="submission" date="2021-02" db="EMBL/GenBank/DDBJ databases">
        <authorList>
            <consortium name="DOE Joint Genome Institute"/>
            <person name="Ahrendt S."/>
            <person name="Looney B.P."/>
            <person name="Miyauchi S."/>
            <person name="Morin E."/>
            <person name="Drula E."/>
            <person name="Courty P.E."/>
            <person name="Chicoki N."/>
            <person name="Fauchery L."/>
            <person name="Kohler A."/>
            <person name="Kuo A."/>
            <person name="Labutti K."/>
            <person name="Pangilinan J."/>
            <person name="Lipzen A."/>
            <person name="Riley R."/>
            <person name="Andreopoulos W."/>
            <person name="He G."/>
            <person name="Johnson J."/>
            <person name="Barry K.W."/>
            <person name="Grigoriev I.V."/>
            <person name="Nagy L."/>
            <person name="Hibbett D."/>
            <person name="Henrissat B."/>
            <person name="Matheny P.B."/>
            <person name="Labbe J."/>
            <person name="Martin F."/>
        </authorList>
    </citation>
    <scope>NUCLEOTIDE SEQUENCE</scope>
    <source>
        <strain evidence="1">FP105234-sp</strain>
    </source>
</reference>